<organism evidence="1 2">
    <name type="scientific">Poseidonocella pacifica</name>
    <dbReference type="NCBI Taxonomy" id="871651"/>
    <lineage>
        <taxon>Bacteria</taxon>
        <taxon>Pseudomonadati</taxon>
        <taxon>Pseudomonadota</taxon>
        <taxon>Alphaproteobacteria</taxon>
        <taxon>Rhodobacterales</taxon>
        <taxon>Roseobacteraceae</taxon>
        <taxon>Poseidonocella</taxon>
    </lineage>
</organism>
<keyword evidence="2" id="KW-1185">Reference proteome</keyword>
<accession>A0A1I0YU25</accession>
<evidence type="ECO:0000313" key="2">
    <source>
        <dbReference type="Proteomes" id="UP000198796"/>
    </source>
</evidence>
<dbReference type="RefSeq" id="WP_175501305.1">
    <property type="nucleotide sequence ID" value="NZ_FOJU01000008.1"/>
</dbReference>
<gene>
    <name evidence="1" type="ORF">SAMN05421688_3347</name>
</gene>
<sequence length="72" mass="7674">MPANTEIVKPVPSSGEQVTAAYPIVLRFKGMAPDLMHRFVLHDGRSGGDLSHVDLAAAVGIELLLARLQHSA</sequence>
<reference evidence="1 2" key="1">
    <citation type="submission" date="2016-10" db="EMBL/GenBank/DDBJ databases">
        <authorList>
            <person name="de Groot N.N."/>
        </authorList>
    </citation>
    <scope>NUCLEOTIDE SEQUENCE [LARGE SCALE GENOMIC DNA]</scope>
    <source>
        <strain evidence="1 2">DSM 29316</strain>
    </source>
</reference>
<evidence type="ECO:0000313" key="1">
    <source>
        <dbReference type="EMBL" id="SFB16784.1"/>
    </source>
</evidence>
<dbReference type="EMBL" id="FOJU01000008">
    <property type="protein sequence ID" value="SFB16784.1"/>
    <property type="molecule type" value="Genomic_DNA"/>
</dbReference>
<proteinExistence type="predicted"/>
<protein>
    <submittedName>
        <fullName evidence="1">Uncharacterized protein</fullName>
    </submittedName>
</protein>
<name>A0A1I0YU25_9RHOB</name>
<dbReference type="Proteomes" id="UP000198796">
    <property type="component" value="Unassembled WGS sequence"/>
</dbReference>
<dbReference type="AlphaFoldDB" id="A0A1I0YU25"/>